<dbReference type="PANTHER" id="PTHR19944:SF86">
    <property type="entry name" value="HLA CLASS II HISTOCOMPATIBILITY ANTIGEN, DR ALPHA CHAIN"/>
    <property type="match status" value="1"/>
</dbReference>
<dbReference type="Ensembl" id="ENSFHET00000035535.1">
    <property type="protein sequence ID" value="ENSFHEP00000035065.1"/>
    <property type="gene ID" value="ENSFHEG00000023105.1"/>
</dbReference>
<sequence length="119" mass="13105">MIEELQQNILLNPAASHHVPTILLTALPGFSSDPPSTPMIYTRDDVELGEKNILVCHVSGFYPAPVNVSWTKNGQKVTEGTSINDGTNQRLEHISITGSSDYTWKSQRRGSVVITWLEG</sequence>
<dbReference type="GeneTree" id="ENSGT01140000286536"/>
<evidence type="ECO:0000259" key="1">
    <source>
        <dbReference type="PROSITE" id="PS50835"/>
    </source>
</evidence>
<dbReference type="STRING" id="8078.ENSFHEP00000035065"/>
<dbReference type="PANTHER" id="PTHR19944">
    <property type="entry name" value="MHC CLASS II-RELATED"/>
    <property type="match status" value="1"/>
</dbReference>
<proteinExistence type="predicted"/>
<name>A0A3Q2R392_FUNHE</name>
<protein>
    <recommendedName>
        <fullName evidence="1">Ig-like domain-containing protein</fullName>
    </recommendedName>
</protein>
<keyword evidence="3" id="KW-1185">Reference proteome</keyword>
<dbReference type="InterPro" id="IPR036179">
    <property type="entry name" value="Ig-like_dom_sf"/>
</dbReference>
<accession>A0A3Q2R392</accession>
<dbReference type="InterPro" id="IPR007110">
    <property type="entry name" value="Ig-like_dom"/>
</dbReference>
<feature type="domain" description="Ig-like" evidence="1">
    <location>
        <begin position="34"/>
        <end position="76"/>
    </location>
</feature>
<dbReference type="AlphaFoldDB" id="A0A3Q2R392"/>
<dbReference type="InterPro" id="IPR003597">
    <property type="entry name" value="Ig_C1-set"/>
</dbReference>
<dbReference type="SUPFAM" id="SSF48726">
    <property type="entry name" value="Immunoglobulin"/>
    <property type="match status" value="1"/>
</dbReference>
<reference evidence="2" key="1">
    <citation type="submission" date="2025-08" db="UniProtKB">
        <authorList>
            <consortium name="Ensembl"/>
        </authorList>
    </citation>
    <scope>IDENTIFICATION</scope>
</reference>
<dbReference type="SMART" id="SM00407">
    <property type="entry name" value="IGc1"/>
    <property type="match status" value="1"/>
</dbReference>
<dbReference type="InterPro" id="IPR050160">
    <property type="entry name" value="MHC/Immunoglobulin"/>
</dbReference>
<dbReference type="PROSITE" id="PS50835">
    <property type="entry name" value="IG_LIKE"/>
    <property type="match status" value="1"/>
</dbReference>
<dbReference type="Proteomes" id="UP000265000">
    <property type="component" value="Unplaced"/>
</dbReference>
<dbReference type="Gene3D" id="2.60.40.10">
    <property type="entry name" value="Immunoglobulins"/>
    <property type="match status" value="1"/>
</dbReference>
<organism evidence="2 3">
    <name type="scientific">Fundulus heteroclitus</name>
    <name type="common">Killifish</name>
    <name type="synonym">Mummichog</name>
    <dbReference type="NCBI Taxonomy" id="8078"/>
    <lineage>
        <taxon>Eukaryota</taxon>
        <taxon>Metazoa</taxon>
        <taxon>Chordata</taxon>
        <taxon>Craniata</taxon>
        <taxon>Vertebrata</taxon>
        <taxon>Euteleostomi</taxon>
        <taxon>Actinopterygii</taxon>
        <taxon>Neopterygii</taxon>
        <taxon>Teleostei</taxon>
        <taxon>Neoteleostei</taxon>
        <taxon>Acanthomorphata</taxon>
        <taxon>Ovalentaria</taxon>
        <taxon>Atherinomorphae</taxon>
        <taxon>Cyprinodontiformes</taxon>
        <taxon>Fundulidae</taxon>
        <taxon>Fundulus</taxon>
    </lineage>
</organism>
<reference evidence="2" key="2">
    <citation type="submission" date="2025-09" db="UniProtKB">
        <authorList>
            <consortium name="Ensembl"/>
        </authorList>
    </citation>
    <scope>IDENTIFICATION</scope>
</reference>
<dbReference type="Pfam" id="PF07654">
    <property type="entry name" value="C1-set"/>
    <property type="match status" value="1"/>
</dbReference>
<evidence type="ECO:0000313" key="3">
    <source>
        <dbReference type="Proteomes" id="UP000265000"/>
    </source>
</evidence>
<evidence type="ECO:0000313" key="2">
    <source>
        <dbReference type="Ensembl" id="ENSFHEP00000035065.1"/>
    </source>
</evidence>
<dbReference type="InterPro" id="IPR013783">
    <property type="entry name" value="Ig-like_fold"/>
</dbReference>